<name>A0A2V4VNV4_PAEBA</name>
<evidence type="ECO:0000313" key="1">
    <source>
        <dbReference type="EMBL" id="PYE51521.1"/>
    </source>
</evidence>
<dbReference type="Proteomes" id="UP000247790">
    <property type="component" value="Unassembled WGS sequence"/>
</dbReference>
<protein>
    <submittedName>
        <fullName evidence="1">Uncharacterized protein</fullName>
    </submittedName>
</protein>
<comment type="caution">
    <text evidence="1">The sequence shown here is derived from an EMBL/GenBank/DDBJ whole genome shotgun (WGS) entry which is preliminary data.</text>
</comment>
<accession>A0A2V4VNV4</accession>
<dbReference type="EMBL" id="QJSW01000002">
    <property type="protein sequence ID" value="PYE51521.1"/>
    <property type="molecule type" value="Genomic_DNA"/>
</dbReference>
<proteinExistence type="predicted"/>
<organism evidence="1 2">
    <name type="scientific">Paenibacillus barcinonensis</name>
    <dbReference type="NCBI Taxonomy" id="198119"/>
    <lineage>
        <taxon>Bacteria</taxon>
        <taxon>Bacillati</taxon>
        <taxon>Bacillota</taxon>
        <taxon>Bacilli</taxon>
        <taxon>Bacillales</taxon>
        <taxon>Paenibacillaceae</taxon>
        <taxon>Paenibacillus</taxon>
    </lineage>
</organism>
<evidence type="ECO:0000313" key="2">
    <source>
        <dbReference type="Proteomes" id="UP000247790"/>
    </source>
</evidence>
<dbReference type="AlphaFoldDB" id="A0A2V4VNV4"/>
<reference evidence="1 2" key="1">
    <citation type="submission" date="2018-06" db="EMBL/GenBank/DDBJ databases">
        <title>Genomic Encyclopedia of Type Strains, Phase III (KMG-III): the genomes of soil and plant-associated and newly described type strains.</title>
        <authorList>
            <person name="Whitman W."/>
        </authorList>
    </citation>
    <scope>NUCLEOTIDE SEQUENCE [LARGE SCALE GENOMIC DNA]</scope>
    <source>
        <strain evidence="1 2">CECT 7022</strain>
    </source>
</reference>
<sequence length="82" mass="10093">MLVNLTTTYRERNIFPYHEPVYVKRSLKNFVMTDYLDLDHGEYYVINKIKTKKVYTGEDVVVRRLFGILIYREVIMHYKYYD</sequence>
<gene>
    <name evidence="1" type="ORF">DFQ00_102315</name>
</gene>